<dbReference type="RefSeq" id="WP_097054375.1">
    <property type="nucleotide sequence ID" value="NZ_OCMF01000001.1"/>
</dbReference>
<accession>A0A285WZK3</accession>
<gene>
    <name evidence="3" type="ORF">SAMN06296241_0070</name>
</gene>
<dbReference type="OrthoDB" id="7560678at2"/>
<evidence type="ECO:0000313" key="3">
    <source>
        <dbReference type="EMBL" id="SOC78560.1"/>
    </source>
</evidence>
<evidence type="ECO:0000313" key="4">
    <source>
        <dbReference type="Proteomes" id="UP000219193"/>
    </source>
</evidence>
<reference evidence="4" key="1">
    <citation type="submission" date="2017-09" db="EMBL/GenBank/DDBJ databases">
        <authorList>
            <person name="Varghese N."/>
            <person name="Submissions S."/>
        </authorList>
    </citation>
    <scope>NUCLEOTIDE SEQUENCE [LARGE SCALE GENOMIC DNA]</scope>
    <source>
        <strain evidence="4">CGMCC 1.12641</strain>
    </source>
</reference>
<dbReference type="CDD" id="cd03801">
    <property type="entry name" value="GT4_PimA-like"/>
    <property type="match status" value="1"/>
</dbReference>
<dbReference type="PANTHER" id="PTHR12526">
    <property type="entry name" value="GLYCOSYLTRANSFERASE"/>
    <property type="match status" value="1"/>
</dbReference>
<proteinExistence type="predicted"/>
<keyword evidence="3" id="KW-0808">Transferase</keyword>
<dbReference type="SUPFAM" id="SSF53756">
    <property type="entry name" value="UDP-Glycosyltransferase/glycogen phosphorylase"/>
    <property type="match status" value="1"/>
</dbReference>
<feature type="domain" description="Glycosyltransferase subfamily 4-like N-terminal" evidence="2">
    <location>
        <begin position="18"/>
        <end position="165"/>
    </location>
</feature>
<evidence type="ECO:0000259" key="2">
    <source>
        <dbReference type="Pfam" id="PF13439"/>
    </source>
</evidence>
<protein>
    <submittedName>
        <fullName evidence="3">Glycosyltransferase involved in cell wall bisynthesis</fullName>
    </submittedName>
</protein>
<dbReference type="InterPro" id="IPR028098">
    <property type="entry name" value="Glyco_trans_4-like_N"/>
</dbReference>
<dbReference type="InterPro" id="IPR001296">
    <property type="entry name" value="Glyco_trans_1"/>
</dbReference>
<sequence length="364" mass="42153">MERRIKILFTIPNFDTAGSGKVVYDLVKGLDKNRFEICIACEHNGGDFFKEVEKLNVPNIIMNTNVDYRPYITLIKRLQPVIAFFKENHFDLIHSWHWSSDWTEALAAKLAGVKWIYTKKAMSWGNRHWKIRSFMANYIITINHEMRDYFAYKKSQQLIPIGIDTGYYNPGIFRSTKKEENQTFKIVTVANLVPVKGIEILIKAVHLLDDKMVRLTIVGNDRDPYSEKLRQLTGQLDLEQQVEFKGKQKDVRPFITEADVYVIPTLDEGRKEGMPMALVEAMSMGIPVLGSAISGINFVLKDFPELMFEASNEKELAKKLRELKGSGEIYRKELGHTLRNYTVEHFSMDQFIQDHEKLYVKLCS</sequence>
<dbReference type="Proteomes" id="UP000219193">
    <property type="component" value="Unassembled WGS sequence"/>
</dbReference>
<evidence type="ECO:0000259" key="1">
    <source>
        <dbReference type="Pfam" id="PF00534"/>
    </source>
</evidence>
<name>A0A285WZK3_9FLAO</name>
<organism evidence="3 4">
    <name type="scientific">Salinimicrobium sediminis</name>
    <dbReference type="NCBI Taxonomy" id="1343891"/>
    <lineage>
        <taxon>Bacteria</taxon>
        <taxon>Pseudomonadati</taxon>
        <taxon>Bacteroidota</taxon>
        <taxon>Flavobacteriia</taxon>
        <taxon>Flavobacteriales</taxon>
        <taxon>Flavobacteriaceae</taxon>
        <taxon>Salinimicrobium</taxon>
    </lineage>
</organism>
<dbReference type="Pfam" id="PF13439">
    <property type="entry name" value="Glyco_transf_4"/>
    <property type="match status" value="1"/>
</dbReference>
<dbReference type="Pfam" id="PF00534">
    <property type="entry name" value="Glycos_transf_1"/>
    <property type="match status" value="1"/>
</dbReference>
<dbReference type="PANTHER" id="PTHR12526:SF630">
    <property type="entry name" value="GLYCOSYLTRANSFERASE"/>
    <property type="match status" value="1"/>
</dbReference>
<keyword evidence="4" id="KW-1185">Reference proteome</keyword>
<dbReference type="GO" id="GO:0016757">
    <property type="term" value="F:glycosyltransferase activity"/>
    <property type="evidence" value="ECO:0007669"/>
    <property type="project" value="UniProtKB-ARBA"/>
</dbReference>
<dbReference type="EMBL" id="OCMF01000001">
    <property type="protein sequence ID" value="SOC78560.1"/>
    <property type="molecule type" value="Genomic_DNA"/>
</dbReference>
<feature type="domain" description="Glycosyl transferase family 1" evidence="1">
    <location>
        <begin position="178"/>
        <end position="327"/>
    </location>
</feature>
<dbReference type="AlphaFoldDB" id="A0A285WZK3"/>
<dbReference type="Gene3D" id="3.40.50.2000">
    <property type="entry name" value="Glycogen Phosphorylase B"/>
    <property type="match status" value="2"/>
</dbReference>